<evidence type="ECO:0008006" key="8">
    <source>
        <dbReference type="Google" id="ProtNLM"/>
    </source>
</evidence>
<dbReference type="Gene3D" id="3.30.457.10">
    <property type="entry name" value="Copper amine oxidase-like, N-terminal domain"/>
    <property type="match status" value="1"/>
</dbReference>
<dbReference type="InterPro" id="IPR012854">
    <property type="entry name" value="Cu_amine_oxidase-like_N"/>
</dbReference>
<evidence type="ECO:0000256" key="2">
    <source>
        <dbReference type="SAM" id="MobiDB-lite"/>
    </source>
</evidence>
<feature type="compositionally biased region" description="Low complexity" evidence="2">
    <location>
        <begin position="74"/>
        <end position="97"/>
    </location>
</feature>
<protein>
    <recommendedName>
        <fullName evidence="8">Copper amine oxidase-like N-terminal domain-containing protein</fullName>
    </recommendedName>
</protein>
<accession>A0A1R0WSK2</accession>
<sequence>MKKKLLVSFGIILLSGSIATGVFAATKYTIFVNGNKIAADVKVINGSTYVPLRAVSEALGANVNLDSKGAINITNQNNSQNNTPTTPSQPTPTQAPTLKQAARTNPANISEVVPFTTTGISEEITGNLSVLKTIRGTEAWKLIYDANKFNSAPKAGYEYILASIKIDIISNLNSDNAVSISPMDFTLVSSNGVDYSRESVVVPDPEIRTQIYAGGSQTGWVAFLVKTDDPSPLIVYGRKYNGSAGLWFKTN</sequence>
<dbReference type="Pfam" id="PF07833">
    <property type="entry name" value="Cu_amine_oxidN1"/>
    <property type="match status" value="1"/>
</dbReference>
<proteinExistence type="predicted"/>
<dbReference type="Gene3D" id="2.60.40.1240">
    <property type="match status" value="1"/>
</dbReference>
<dbReference type="AlphaFoldDB" id="A0A1R0WSK2"/>
<evidence type="ECO:0000313" key="7">
    <source>
        <dbReference type="Proteomes" id="UP000187465"/>
    </source>
</evidence>
<feature type="domain" description="DUF4352" evidence="5">
    <location>
        <begin position="150"/>
        <end position="230"/>
    </location>
</feature>
<feature type="chain" id="PRO_5012164086" description="Copper amine oxidase-like N-terminal domain-containing protein" evidence="3">
    <location>
        <begin position="25"/>
        <end position="251"/>
    </location>
</feature>
<reference evidence="6 7" key="1">
    <citation type="submission" date="2016-10" db="EMBL/GenBank/DDBJ databases">
        <title>Paenibacillus species isolates.</title>
        <authorList>
            <person name="Beno S.M."/>
        </authorList>
    </citation>
    <scope>NUCLEOTIDE SEQUENCE [LARGE SCALE GENOMIC DNA]</scope>
    <source>
        <strain evidence="6 7">FSL H7-0604</strain>
    </source>
</reference>
<feature type="domain" description="Copper amine oxidase-like N-terminal" evidence="4">
    <location>
        <begin position="27"/>
        <end position="68"/>
    </location>
</feature>
<dbReference type="InterPro" id="IPR029051">
    <property type="entry name" value="DUF4352"/>
</dbReference>
<evidence type="ECO:0000259" key="5">
    <source>
        <dbReference type="Pfam" id="PF11611"/>
    </source>
</evidence>
<feature type="signal peptide" evidence="3">
    <location>
        <begin position="1"/>
        <end position="24"/>
    </location>
</feature>
<evidence type="ECO:0000313" key="6">
    <source>
        <dbReference type="EMBL" id="OMD20339.1"/>
    </source>
</evidence>
<organism evidence="6 7">
    <name type="scientific">Paenibacillus odorifer</name>
    <dbReference type="NCBI Taxonomy" id="189426"/>
    <lineage>
        <taxon>Bacteria</taxon>
        <taxon>Bacillati</taxon>
        <taxon>Bacillota</taxon>
        <taxon>Bacilli</taxon>
        <taxon>Bacillales</taxon>
        <taxon>Paenibacillaceae</taxon>
        <taxon>Paenibacillus</taxon>
    </lineage>
</organism>
<evidence type="ECO:0000259" key="4">
    <source>
        <dbReference type="Pfam" id="PF07833"/>
    </source>
</evidence>
<keyword evidence="1 3" id="KW-0732">Signal</keyword>
<evidence type="ECO:0000256" key="3">
    <source>
        <dbReference type="SAM" id="SignalP"/>
    </source>
</evidence>
<comment type="caution">
    <text evidence="6">The sequence shown here is derived from an EMBL/GenBank/DDBJ whole genome shotgun (WGS) entry which is preliminary data.</text>
</comment>
<dbReference type="RefSeq" id="WP_076179916.1">
    <property type="nucleotide sequence ID" value="NZ_MKQP01000100.1"/>
</dbReference>
<dbReference type="InterPro" id="IPR029050">
    <property type="entry name" value="Immunoprotect_excell_Ig-like"/>
</dbReference>
<dbReference type="SUPFAM" id="SSF55383">
    <property type="entry name" value="Copper amine oxidase, domain N"/>
    <property type="match status" value="1"/>
</dbReference>
<dbReference type="EMBL" id="MKQP01000100">
    <property type="protein sequence ID" value="OMD20339.1"/>
    <property type="molecule type" value="Genomic_DNA"/>
</dbReference>
<dbReference type="Proteomes" id="UP000187465">
    <property type="component" value="Unassembled WGS sequence"/>
</dbReference>
<gene>
    <name evidence="6" type="ORF">BJP51_09655</name>
</gene>
<feature type="region of interest" description="Disordered" evidence="2">
    <location>
        <begin position="74"/>
        <end position="101"/>
    </location>
</feature>
<name>A0A1R0WSK2_9BACL</name>
<dbReference type="Pfam" id="PF11611">
    <property type="entry name" value="DUF4352"/>
    <property type="match status" value="1"/>
</dbReference>
<dbReference type="InterPro" id="IPR036582">
    <property type="entry name" value="Mao_N_sf"/>
</dbReference>
<evidence type="ECO:0000256" key="1">
    <source>
        <dbReference type="ARBA" id="ARBA00022729"/>
    </source>
</evidence>